<evidence type="ECO:0000256" key="3">
    <source>
        <dbReference type="ARBA" id="ARBA00023242"/>
    </source>
</evidence>
<dbReference type="Pfam" id="PF13855">
    <property type="entry name" value="LRR_8"/>
    <property type="match status" value="1"/>
</dbReference>
<name>A0A914CXU5_9BILA</name>
<dbReference type="InterPro" id="IPR057437">
    <property type="entry name" value="PIF1/LRR1_PH"/>
</dbReference>
<dbReference type="PANTHER" id="PTHR48051:SF1">
    <property type="entry name" value="RAS SUPPRESSOR PROTEIN 1"/>
    <property type="match status" value="1"/>
</dbReference>
<evidence type="ECO:0000256" key="2">
    <source>
        <dbReference type="ARBA" id="ARBA00022737"/>
    </source>
</evidence>
<dbReference type="WBParaSite" id="ACRNAN_scaffold1568.g23673.t2">
    <property type="protein sequence ID" value="ACRNAN_scaffold1568.g23673.t2"/>
    <property type="gene ID" value="ACRNAN_scaffold1568.g23673"/>
</dbReference>
<dbReference type="InterPro" id="IPR050216">
    <property type="entry name" value="LRR_domain-containing"/>
</dbReference>
<proteinExistence type="predicted"/>
<evidence type="ECO:0000259" key="4">
    <source>
        <dbReference type="Pfam" id="PF25344"/>
    </source>
</evidence>
<evidence type="ECO:0000313" key="5">
    <source>
        <dbReference type="Proteomes" id="UP000887540"/>
    </source>
</evidence>
<dbReference type="GO" id="GO:0005737">
    <property type="term" value="C:cytoplasm"/>
    <property type="evidence" value="ECO:0007669"/>
    <property type="project" value="TreeGrafter"/>
</dbReference>
<dbReference type="Gene3D" id="3.80.10.10">
    <property type="entry name" value="Ribonuclease Inhibitor"/>
    <property type="match status" value="1"/>
</dbReference>
<keyword evidence="1" id="KW-0433">Leucine-rich repeat</keyword>
<dbReference type="SUPFAM" id="SSF52058">
    <property type="entry name" value="L domain-like"/>
    <property type="match status" value="1"/>
</dbReference>
<dbReference type="InterPro" id="IPR003591">
    <property type="entry name" value="Leu-rich_rpt_typical-subtyp"/>
</dbReference>
<dbReference type="SMART" id="SM00369">
    <property type="entry name" value="LRR_TYP"/>
    <property type="match status" value="4"/>
</dbReference>
<dbReference type="Proteomes" id="UP000887540">
    <property type="component" value="Unplaced"/>
</dbReference>
<keyword evidence="3" id="KW-0539">Nucleus</keyword>
<evidence type="ECO:0000256" key="1">
    <source>
        <dbReference type="ARBA" id="ARBA00022614"/>
    </source>
</evidence>
<dbReference type="InterPro" id="IPR001611">
    <property type="entry name" value="Leu-rich_rpt"/>
</dbReference>
<dbReference type="AlphaFoldDB" id="A0A914CXU5"/>
<dbReference type="Pfam" id="PF25344">
    <property type="entry name" value="PH_LRR1"/>
    <property type="match status" value="1"/>
</dbReference>
<protein>
    <recommendedName>
        <fullName evidence="4">PIF1/LRR1 pleckstrin homology domain-containing protein</fullName>
    </recommendedName>
</protein>
<organism evidence="5 6">
    <name type="scientific">Acrobeloides nanus</name>
    <dbReference type="NCBI Taxonomy" id="290746"/>
    <lineage>
        <taxon>Eukaryota</taxon>
        <taxon>Metazoa</taxon>
        <taxon>Ecdysozoa</taxon>
        <taxon>Nematoda</taxon>
        <taxon>Chromadorea</taxon>
        <taxon>Rhabditida</taxon>
        <taxon>Tylenchina</taxon>
        <taxon>Cephalobomorpha</taxon>
        <taxon>Cephaloboidea</taxon>
        <taxon>Cephalobidae</taxon>
        <taxon>Acrobeloides</taxon>
    </lineage>
</organism>
<feature type="domain" description="PIF1/LRR1 pleckstrin homology" evidence="4">
    <location>
        <begin position="13"/>
        <end position="97"/>
    </location>
</feature>
<keyword evidence="2" id="KW-0677">Repeat</keyword>
<reference evidence="6" key="1">
    <citation type="submission" date="2022-11" db="UniProtKB">
        <authorList>
            <consortium name="WormBaseParasite"/>
        </authorList>
    </citation>
    <scope>IDENTIFICATION</scope>
</reference>
<sequence>MKLDCLLLIAPAKKPVQGTIFIGNATKGYKLVVKTRNKGQNRELLLNKENVKGIIDKFSGAGKATIMFQNLNVLISEAQPEKLRQFMAVLKQCLSSNGEKPVSLPRLHTSDFKENLPPPKPKKMEILERNEYFSSSLQFPQTLHDLRISVQLKKVGSKEIAWLGLKNLTRLNLDGNLFCLLKREDWRKFEKISRLENLQELYMRENQLRFLPEPFIEALPKNLFHLDISENELSYIPPKLVRLVKLRYLNVSSNQIECIPENFHLHKSLSHLFISNNRLRYIPNFFRRFRLMQSDFSANSIYPGVKNVPDENRLNLVPTLYDLASTTLLNNRAWLEVANGILPVLVKHNIFYSALTCSTCLKFVPSSGLNQITSKPLDPASFSNITTRIGCVEARVVKCCNC</sequence>
<accession>A0A914CXU5</accession>
<keyword evidence="5" id="KW-1185">Reference proteome</keyword>
<dbReference type="PROSITE" id="PS51450">
    <property type="entry name" value="LRR"/>
    <property type="match status" value="1"/>
</dbReference>
<evidence type="ECO:0000313" key="6">
    <source>
        <dbReference type="WBParaSite" id="ACRNAN_scaffold1568.g23673.t2"/>
    </source>
</evidence>
<dbReference type="SMART" id="SM00364">
    <property type="entry name" value="LRR_BAC"/>
    <property type="match status" value="4"/>
</dbReference>
<dbReference type="InterPro" id="IPR032675">
    <property type="entry name" value="LRR_dom_sf"/>
</dbReference>
<dbReference type="PANTHER" id="PTHR48051">
    <property type="match status" value="1"/>
</dbReference>